<dbReference type="EMBL" id="DWWA01000004">
    <property type="protein sequence ID" value="HJC71247.1"/>
    <property type="molecule type" value="Genomic_DNA"/>
</dbReference>
<proteinExistence type="predicted"/>
<reference evidence="2" key="1">
    <citation type="journal article" date="2021" name="PeerJ">
        <title>Extensive microbial diversity within the chicken gut microbiome revealed by metagenomics and culture.</title>
        <authorList>
            <person name="Gilroy R."/>
            <person name="Ravi A."/>
            <person name="Getino M."/>
            <person name="Pursley I."/>
            <person name="Horton D.L."/>
            <person name="Alikhan N.F."/>
            <person name="Baker D."/>
            <person name="Gharbi K."/>
            <person name="Hall N."/>
            <person name="Watson M."/>
            <person name="Adriaenssens E.M."/>
            <person name="Foster-Nyarko E."/>
            <person name="Jarju S."/>
            <person name="Secka A."/>
            <person name="Antonio M."/>
            <person name="Oren A."/>
            <person name="Chaudhuri R.R."/>
            <person name="La Ragione R."/>
            <person name="Hildebrand F."/>
            <person name="Pallen M.J."/>
        </authorList>
    </citation>
    <scope>NUCLEOTIDE SEQUENCE</scope>
    <source>
        <strain evidence="2">5933</strain>
    </source>
</reference>
<reference evidence="2" key="2">
    <citation type="submission" date="2021-04" db="EMBL/GenBank/DDBJ databases">
        <authorList>
            <person name="Gilroy R."/>
        </authorList>
    </citation>
    <scope>NUCLEOTIDE SEQUENCE</scope>
    <source>
        <strain evidence="2">5933</strain>
    </source>
</reference>
<keyword evidence="1" id="KW-0732">Signal</keyword>
<gene>
    <name evidence="2" type="ORF">H9698_00420</name>
</gene>
<dbReference type="AlphaFoldDB" id="A0A9D2TJY4"/>
<feature type="chain" id="PRO_5039499480" description="Lipoprotein" evidence="1">
    <location>
        <begin position="25"/>
        <end position="437"/>
    </location>
</feature>
<dbReference type="PROSITE" id="PS51257">
    <property type="entry name" value="PROKAR_LIPOPROTEIN"/>
    <property type="match status" value="1"/>
</dbReference>
<protein>
    <recommendedName>
        <fullName evidence="4">Lipoprotein</fullName>
    </recommendedName>
</protein>
<comment type="caution">
    <text evidence="2">The sequence shown here is derived from an EMBL/GenBank/DDBJ whole genome shotgun (WGS) entry which is preliminary data.</text>
</comment>
<dbReference type="SUPFAM" id="SSF69304">
    <property type="entry name" value="Tricorn protease N-terminal domain"/>
    <property type="match status" value="1"/>
</dbReference>
<evidence type="ECO:0000313" key="2">
    <source>
        <dbReference type="EMBL" id="HJC71247.1"/>
    </source>
</evidence>
<evidence type="ECO:0000313" key="3">
    <source>
        <dbReference type="Proteomes" id="UP000823918"/>
    </source>
</evidence>
<organism evidence="2 3">
    <name type="scientific">Candidatus Ruthenibacterium merdavium</name>
    <dbReference type="NCBI Taxonomy" id="2838752"/>
    <lineage>
        <taxon>Bacteria</taxon>
        <taxon>Bacillati</taxon>
        <taxon>Bacillota</taxon>
        <taxon>Clostridia</taxon>
        <taxon>Eubacteriales</taxon>
        <taxon>Oscillospiraceae</taxon>
        <taxon>Ruthenibacterium</taxon>
    </lineage>
</organism>
<dbReference type="Proteomes" id="UP000823918">
    <property type="component" value="Unassembled WGS sequence"/>
</dbReference>
<accession>A0A9D2TJY4</accession>
<feature type="signal peptide" evidence="1">
    <location>
        <begin position="1"/>
        <end position="24"/>
    </location>
</feature>
<evidence type="ECO:0000256" key="1">
    <source>
        <dbReference type="SAM" id="SignalP"/>
    </source>
</evidence>
<name>A0A9D2TJY4_9FIRM</name>
<sequence>MTKCIFKKALCFCFTLIITCSLFGCSNSDSTAQNSTSSSGDSAAASTEESGALSLITDPYGGLFRNGAATETGYYEIMNTQPDYINVLYTDYQTLTRTYLCSSPECLHNDDTCNSWLPTMGQTYLFASQAQNKIYLVSCGVASDGTASDTAAVTGRIFEFDPSGANRRVLYQLQSNEQFSGTAAGNNTKLYTGVQVVNYETGKMTLEIREIDLKTGESKTIYTTENTGERIFGAYGDCLVLEELGETARSYVSLNVVSGEKSAPQYSYDYTQEVRTELVDGNFVYSLRSDELPNCSLYQVDLTSGAEQKVAESIAIYDVDPTRISGVFDNHIEIETSDNRNPEDIKPIKYIIDTTSGTCSVSNLKYESLGTTKDIYILAQGGDRFLVRNSVKQAPITITDQMGVPTTLEAAFPQYALISKSDYWNNAGNYQAISDTF</sequence>
<evidence type="ECO:0008006" key="4">
    <source>
        <dbReference type="Google" id="ProtNLM"/>
    </source>
</evidence>